<name>A0A0F9RB58_9ZZZZ</name>
<evidence type="ECO:0000313" key="1">
    <source>
        <dbReference type="EMBL" id="KKN46622.1"/>
    </source>
</evidence>
<dbReference type="EMBL" id="LAZR01001321">
    <property type="protein sequence ID" value="KKN46622.1"/>
    <property type="molecule type" value="Genomic_DNA"/>
</dbReference>
<sequence>MTEKTTVTGTLATVSVNRAGQYLFDLAQCDVTGRNPTHGPSNHNFLMSDKALAIANDDGAFPLGVRVKVTGRFKPNSSADDTNTVVSRKLTHVKIISVDGVEVTAWSQRVGSTTDVDGVDVLVREAEKAEEAMVNKAPPEQPGTITDPTVAYENAMRIVRRQRRLKNPKLSQQEIWQVRDALNLLAEKLGIA</sequence>
<proteinExistence type="predicted"/>
<protein>
    <submittedName>
        <fullName evidence="1">Uncharacterized protein</fullName>
    </submittedName>
</protein>
<comment type="caution">
    <text evidence="1">The sequence shown here is derived from an EMBL/GenBank/DDBJ whole genome shotgun (WGS) entry which is preliminary data.</text>
</comment>
<organism evidence="1">
    <name type="scientific">marine sediment metagenome</name>
    <dbReference type="NCBI Taxonomy" id="412755"/>
    <lineage>
        <taxon>unclassified sequences</taxon>
        <taxon>metagenomes</taxon>
        <taxon>ecological metagenomes</taxon>
    </lineage>
</organism>
<dbReference type="AlphaFoldDB" id="A0A0F9RB58"/>
<gene>
    <name evidence="1" type="ORF">LCGC14_0671270</name>
</gene>
<accession>A0A0F9RB58</accession>
<reference evidence="1" key="1">
    <citation type="journal article" date="2015" name="Nature">
        <title>Complex archaea that bridge the gap between prokaryotes and eukaryotes.</title>
        <authorList>
            <person name="Spang A."/>
            <person name="Saw J.H."/>
            <person name="Jorgensen S.L."/>
            <person name="Zaremba-Niedzwiedzka K."/>
            <person name="Martijn J."/>
            <person name="Lind A.E."/>
            <person name="van Eijk R."/>
            <person name="Schleper C."/>
            <person name="Guy L."/>
            <person name="Ettema T.J."/>
        </authorList>
    </citation>
    <scope>NUCLEOTIDE SEQUENCE</scope>
</reference>